<gene>
    <name evidence="14" type="ORF">HII31_13746</name>
</gene>
<accession>A0A8H6VE81</accession>
<keyword evidence="4" id="KW-1003">Cell membrane</keyword>
<keyword evidence="15" id="KW-1185">Reference proteome</keyword>
<feature type="transmembrane region" description="Helical" evidence="12">
    <location>
        <begin position="544"/>
        <end position="570"/>
    </location>
</feature>
<feature type="transmembrane region" description="Helical" evidence="12">
    <location>
        <begin position="1140"/>
        <end position="1157"/>
    </location>
</feature>
<dbReference type="Pfam" id="PF14510">
    <property type="entry name" value="ABC_trans_N"/>
    <property type="match status" value="1"/>
</dbReference>
<dbReference type="Proteomes" id="UP000660729">
    <property type="component" value="Unassembled WGS sequence"/>
</dbReference>
<dbReference type="EMBL" id="JABCIY010000347">
    <property type="protein sequence ID" value="KAF7184934.1"/>
    <property type="molecule type" value="Genomic_DNA"/>
</dbReference>
<dbReference type="FunFam" id="3.40.50.300:FF:000054">
    <property type="entry name" value="ABC multidrug transporter atrF"/>
    <property type="match status" value="1"/>
</dbReference>
<dbReference type="Pfam" id="PF06422">
    <property type="entry name" value="PDR_CDR"/>
    <property type="match status" value="1"/>
</dbReference>
<evidence type="ECO:0000256" key="9">
    <source>
        <dbReference type="ARBA" id="ARBA00023136"/>
    </source>
</evidence>
<dbReference type="GO" id="GO:0016887">
    <property type="term" value="F:ATP hydrolysis activity"/>
    <property type="evidence" value="ECO:0007669"/>
    <property type="project" value="InterPro"/>
</dbReference>
<feature type="transmembrane region" description="Helical" evidence="12">
    <location>
        <begin position="720"/>
        <end position="739"/>
    </location>
</feature>
<evidence type="ECO:0000256" key="7">
    <source>
        <dbReference type="ARBA" id="ARBA00022840"/>
    </source>
</evidence>
<evidence type="ECO:0000256" key="2">
    <source>
        <dbReference type="ARBA" id="ARBA00006012"/>
    </source>
</evidence>
<evidence type="ECO:0000256" key="10">
    <source>
        <dbReference type="ARBA" id="ARBA00023180"/>
    </source>
</evidence>
<feature type="transmembrane region" description="Helical" evidence="12">
    <location>
        <begin position="1169"/>
        <end position="1189"/>
    </location>
</feature>
<feature type="transmembrane region" description="Helical" evidence="12">
    <location>
        <begin position="611"/>
        <end position="630"/>
    </location>
</feature>
<dbReference type="Gene3D" id="3.40.50.300">
    <property type="entry name" value="P-loop containing nucleotide triphosphate hydrolases"/>
    <property type="match status" value="2"/>
</dbReference>
<feature type="transmembrane region" description="Helical" evidence="12">
    <location>
        <begin position="1309"/>
        <end position="1329"/>
    </location>
</feature>
<organism evidence="14 15">
    <name type="scientific">Pseudocercospora fuligena</name>
    <dbReference type="NCBI Taxonomy" id="685502"/>
    <lineage>
        <taxon>Eukaryota</taxon>
        <taxon>Fungi</taxon>
        <taxon>Dikarya</taxon>
        <taxon>Ascomycota</taxon>
        <taxon>Pezizomycotina</taxon>
        <taxon>Dothideomycetes</taxon>
        <taxon>Dothideomycetidae</taxon>
        <taxon>Mycosphaerellales</taxon>
        <taxon>Mycosphaerellaceae</taxon>
        <taxon>Pseudocercospora</taxon>
    </lineage>
</organism>
<comment type="caution">
    <text evidence="14">The sequence shown here is derived from an EMBL/GenBank/DDBJ whole genome shotgun (WGS) entry which is preliminary data.</text>
</comment>
<feature type="domain" description="ABC transporter" evidence="13">
    <location>
        <begin position="803"/>
        <end position="1046"/>
    </location>
</feature>
<comment type="subcellular location">
    <subcellularLocation>
        <location evidence="1">Cell membrane</location>
        <topology evidence="1">Multi-pass membrane protein</topology>
    </subcellularLocation>
</comment>
<feature type="region of interest" description="Disordered" evidence="11">
    <location>
        <begin position="1"/>
        <end position="22"/>
    </location>
</feature>
<evidence type="ECO:0000259" key="13">
    <source>
        <dbReference type="PROSITE" id="PS50893"/>
    </source>
</evidence>
<dbReference type="FunFam" id="3.40.50.300:FF:001465">
    <property type="entry name" value="ABC multidrug transporter (Eurofung)"/>
    <property type="match status" value="1"/>
</dbReference>
<dbReference type="Pfam" id="PF00005">
    <property type="entry name" value="ABC_tran"/>
    <property type="match status" value="2"/>
</dbReference>
<evidence type="ECO:0000256" key="5">
    <source>
        <dbReference type="ARBA" id="ARBA00022692"/>
    </source>
</evidence>
<dbReference type="PANTHER" id="PTHR19241">
    <property type="entry name" value="ATP-BINDING CASSETTE TRANSPORTER"/>
    <property type="match status" value="1"/>
</dbReference>
<dbReference type="InterPro" id="IPR043926">
    <property type="entry name" value="ABCG_dom"/>
</dbReference>
<dbReference type="Pfam" id="PF19055">
    <property type="entry name" value="ABC2_membrane_7"/>
    <property type="match status" value="1"/>
</dbReference>
<dbReference type="PROSITE" id="PS50893">
    <property type="entry name" value="ABC_TRANSPORTER_2"/>
    <property type="match status" value="2"/>
</dbReference>
<dbReference type="InterPro" id="IPR003439">
    <property type="entry name" value="ABC_transporter-like_ATP-bd"/>
</dbReference>
<evidence type="ECO:0000256" key="8">
    <source>
        <dbReference type="ARBA" id="ARBA00022989"/>
    </source>
</evidence>
<dbReference type="OrthoDB" id="245989at2759"/>
<keyword evidence="9 12" id="KW-0472">Membrane</keyword>
<keyword evidence="10" id="KW-0325">Glycoprotein</keyword>
<evidence type="ECO:0000256" key="3">
    <source>
        <dbReference type="ARBA" id="ARBA00022448"/>
    </source>
</evidence>
<evidence type="ECO:0000313" key="14">
    <source>
        <dbReference type="EMBL" id="KAF7184934.1"/>
    </source>
</evidence>
<evidence type="ECO:0000256" key="4">
    <source>
        <dbReference type="ARBA" id="ARBA00022475"/>
    </source>
</evidence>
<dbReference type="SUPFAM" id="SSF52540">
    <property type="entry name" value="P-loop containing nucleoside triphosphate hydrolases"/>
    <property type="match status" value="2"/>
</dbReference>
<dbReference type="CDD" id="cd03232">
    <property type="entry name" value="ABCG_PDR_domain2"/>
    <property type="match status" value="1"/>
</dbReference>
<evidence type="ECO:0000313" key="15">
    <source>
        <dbReference type="Proteomes" id="UP000660729"/>
    </source>
</evidence>
<comment type="similarity">
    <text evidence="2">Belongs to the ABC transporter superfamily. ABCG family. PDR (TC 3.A.1.205) subfamily.</text>
</comment>
<evidence type="ECO:0000256" key="11">
    <source>
        <dbReference type="SAM" id="MobiDB-lite"/>
    </source>
</evidence>
<feature type="compositionally biased region" description="Polar residues" evidence="11">
    <location>
        <begin position="7"/>
        <end position="19"/>
    </location>
</feature>
<sequence length="1433" mass="157892">MPGEMDSVSTEEQATQCQSEDIEKHEETFTSVDWSAMPEVKTISQNHSEDSAAKRLGVTWRHLTIKGVGADASFNENVGSQFIPGKLKGGTCVATASTKTIIENSHGCVKPGEMLLVLGRPGAGCTSLLKVLANRRTGFSSVEGDVRYGSLSASEAAKYRGQIVMNTEDEIFFPTLTVGQTIDFATRLKVPYHPHPDYATKEEARMASKDFLLSLLDILHTANTRVGDTFIRGVSGGERKRVSILETMATRGSVYCWDNSTRGLDANTALQYVKAVRALSDIFGLASIVTLYQAGNGIYELFDKVLVLEKGKQIFYGPAKSARGFMEDLGFVCAEGANVADFLTGVIVPTERKIREGFDLRFPRTAEAIQSIYEASNIKRLMESEYDYPESSAAKKDTEAFERAVAYEKGPGWLSQRSPFTVGFAAQLNAAVKRQIQILMGDKTNVIVKQVSNVSITALLLPLIIPASANGSDFYIQIIQAFMVGSLFYNAPDDSSGLSSKSGLIFTAIMFNALVAQSEVTDAFTGRPVLAKHKSFALHHPATWVLSQIITDIPIILVQVSAFSLVAYFLGGLSMDAGMFFIFWFAILSTTFCMTALFRAVGAGFKSFDDAAKFSGVVVMAILLYIGYMIPKTDMGNWFVWIYWIDPLAYAYNALLSNEFDGKVIDCVGPNLVPSGVGYNSTANQACTGVRGALPGAASLAGTQYLDSLSYSHSNMWRNIGIVWVWWAFYVALTILFTMTHQTESDRKGVLLIPRENARTAVKNHNDEESLTTEKQQAIAGNSSEAPSDPSLEKNLIRNESTFTWRNLTYTVQTSEGPRVLLNNVHGWVKPGMLGALMGSSGAGKTTLLDVLAQRKTAGTIQGSVLVDGKPLPVSFQRSAAYCEQLDVHEALTTVREALEFSALLRQPRTISREEKLAYVDVILDLLEMHDIEDCLVGTPAGPGLTIEQRKRLTIGVELVSKPAILIFLDEPTSGLDGQAAFNTVRFLKKLAAAGQAVLVTVHQPSAQLFSEFDHLLLLAKGGNTVYFGDIGDNATTIREYFARNGAPCPPGKNPAEHMIDVVSDTKRDWSKIWLGSPEHTQMLQHLDEIALERSRYVTSTATIDQDYEFAMPLWDQIKIVTKRANKTLWRNTGYVNNKFQLHILVGLFTGFSYWQLGESVGELQLRMFALFNFIFVAPGVIAQLQPLFIEKRSIYDAREKKSKMYSWIAFVTGLIVSELPYLVICAVQFFLTCYYTVGLPTASNKAGAIFFDMLLYEFFYTGLGQLIAAYAPNAVAASLVNPLVIFTLAGYSGVLVPYSQIVSFWKYWLYYINPFNYLVGSMLVFAIFDQEVKCKESELAVFDPVGNQTCGKYLGPYLQGAGSGANLLNPAATKGCEVCQYKMGSDYLATLNLKDYYYGWRNAGIVVIFVLSSYGLVFLMMKLRTKKTKRAE</sequence>
<keyword evidence="7" id="KW-0067">ATP-binding</keyword>
<dbReference type="InterPro" id="IPR034001">
    <property type="entry name" value="ABCG_PDR_1"/>
</dbReference>
<keyword evidence="5 12" id="KW-0812">Transmembrane</keyword>
<dbReference type="InterPro" id="IPR029481">
    <property type="entry name" value="ABC_trans_N"/>
</dbReference>
<dbReference type="InterPro" id="IPR010929">
    <property type="entry name" value="PDR_CDR_ABC"/>
</dbReference>
<feature type="transmembrane region" description="Helical" evidence="12">
    <location>
        <begin position="582"/>
        <end position="605"/>
    </location>
</feature>
<feature type="transmembrane region" description="Helical" evidence="12">
    <location>
        <begin position="1404"/>
        <end position="1422"/>
    </location>
</feature>
<keyword evidence="6" id="KW-0547">Nucleotide-binding</keyword>
<dbReference type="GO" id="GO:0005886">
    <property type="term" value="C:plasma membrane"/>
    <property type="evidence" value="ECO:0007669"/>
    <property type="project" value="UniProtKB-SubCell"/>
</dbReference>
<feature type="transmembrane region" description="Helical" evidence="12">
    <location>
        <begin position="1275"/>
        <end position="1297"/>
    </location>
</feature>
<dbReference type="GO" id="GO:0005524">
    <property type="term" value="F:ATP binding"/>
    <property type="evidence" value="ECO:0007669"/>
    <property type="project" value="UniProtKB-KW"/>
</dbReference>
<dbReference type="PROSITE" id="PS00211">
    <property type="entry name" value="ABC_TRANSPORTER_1"/>
    <property type="match status" value="1"/>
</dbReference>
<dbReference type="InterPro" id="IPR013525">
    <property type="entry name" value="ABC2_TM"/>
</dbReference>
<dbReference type="Pfam" id="PF01061">
    <property type="entry name" value="ABC2_membrane"/>
    <property type="match status" value="2"/>
</dbReference>
<dbReference type="InterPro" id="IPR034003">
    <property type="entry name" value="ABCG_PDR_2"/>
</dbReference>
<protein>
    <submittedName>
        <fullName evidence="14">ABC multidrug transporter atrF</fullName>
    </submittedName>
</protein>
<evidence type="ECO:0000256" key="12">
    <source>
        <dbReference type="SAM" id="Phobius"/>
    </source>
</evidence>
<name>A0A8H6VE81_9PEZI</name>
<dbReference type="SMART" id="SM00382">
    <property type="entry name" value="AAA"/>
    <property type="match status" value="2"/>
</dbReference>
<keyword evidence="3" id="KW-0813">Transport</keyword>
<proteinExistence type="inferred from homology"/>
<feature type="transmembrane region" description="Helical" evidence="12">
    <location>
        <begin position="1209"/>
        <end position="1238"/>
    </location>
</feature>
<dbReference type="GO" id="GO:0140359">
    <property type="term" value="F:ABC-type transporter activity"/>
    <property type="evidence" value="ECO:0007669"/>
    <property type="project" value="InterPro"/>
</dbReference>
<reference evidence="14" key="1">
    <citation type="submission" date="2020-04" db="EMBL/GenBank/DDBJ databases">
        <title>Draft genome resource of the tomato pathogen Pseudocercospora fuligena.</title>
        <authorList>
            <person name="Zaccaron A."/>
        </authorList>
    </citation>
    <scope>NUCLEOTIDE SEQUENCE</scope>
    <source>
        <strain evidence="14">PF001</strain>
    </source>
</reference>
<dbReference type="CDD" id="cd03233">
    <property type="entry name" value="ABCG_PDR_domain1"/>
    <property type="match status" value="1"/>
</dbReference>
<evidence type="ECO:0000256" key="1">
    <source>
        <dbReference type="ARBA" id="ARBA00004651"/>
    </source>
</evidence>
<dbReference type="InterPro" id="IPR017871">
    <property type="entry name" value="ABC_transporter-like_CS"/>
</dbReference>
<dbReference type="InterPro" id="IPR003593">
    <property type="entry name" value="AAA+_ATPase"/>
</dbReference>
<dbReference type="InterPro" id="IPR027417">
    <property type="entry name" value="P-loop_NTPase"/>
</dbReference>
<keyword evidence="8 12" id="KW-1133">Transmembrane helix</keyword>
<evidence type="ECO:0000256" key="6">
    <source>
        <dbReference type="ARBA" id="ARBA00022741"/>
    </source>
</evidence>
<feature type="domain" description="ABC transporter" evidence="13">
    <location>
        <begin position="87"/>
        <end position="335"/>
    </location>
</feature>